<dbReference type="Proteomes" id="UP000196320">
    <property type="component" value="Unassembled WGS sequence"/>
</dbReference>
<evidence type="ECO:0000313" key="3">
    <source>
        <dbReference type="Proteomes" id="UP000196320"/>
    </source>
</evidence>
<dbReference type="EMBL" id="FUKO01000013">
    <property type="protein sequence ID" value="SJN24701.1"/>
    <property type="molecule type" value="Genomic_DNA"/>
</dbReference>
<feature type="transmembrane region" description="Helical" evidence="1">
    <location>
        <begin position="20"/>
        <end position="46"/>
    </location>
</feature>
<organism evidence="2 3">
    <name type="scientific">Microbacterium esteraromaticum</name>
    <dbReference type="NCBI Taxonomy" id="57043"/>
    <lineage>
        <taxon>Bacteria</taxon>
        <taxon>Bacillati</taxon>
        <taxon>Actinomycetota</taxon>
        <taxon>Actinomycetes</taxon>
        <taxon>Micrococcales</taxon>
        <taxon>Microbacteriaceae</taxon>
        <taxon>Microbacterium</taxon>
    </lineage>
</organism>
<evidence type="ECO:0000256" key="1">
    <source>
        <dbReference type="SAM" id="Phobius"/>
    </source>
</evidence>
<sequence>MAWILPQLIGVASPTVFMEMSGVIAALGTLSFLTATLGLGILAILLSNRSRAGTVPVFQSSTPD</sequence>
<keyword evidence="1" id="KW-0472">Membrane</keyword>
<accession>A0A1R4IXR6</accession>
<keyword evidence="1" id="KW-1133">Transmembrane helix</keyword>
<dbReference type="AlphaFoldDB" id="A0A1R4IXR6"/>
<keyword evidence="1" id="KW-0812">Transmembrane</keyword>
<keyword evidence="3" id="KW-1185">Reference proteome</keyword>
<protein>
    <submittedName>
        <fullName evidence="2">Uncharacterized protein</fullName>
    </submittedName>
</protein>
<proteinExistence type="predicted"/>
<reference evidence="2 3" key="1">
    <citation type="submission" date="2017-02" db="EMBL/GenBank/DDBJ databases">
        <authorList>
            <person name="Peterson S.W."/>
        </authorList>
    </citation>
    <scope>NUCLEOTIDE SEQUENCE [LARGE SCALE GENOMIC DNA]</scope>
    <source>
        <strain evidence="2 3">B Mb 05.01</strain>
    </source>
</reference>
<name>A0A1R4IXR6_9MICO</name>
<gene>
    <name evidence="2" type="ORF">FM104_04550</name>
</gene>
<evidence type="ECO:0000313" key="2">
    <source>
        <dbReference type="EMBL" id="SJN24701.1"/>
    </source>
</evidence>